<evidence type="ECO:0000313" key="3">
    <source>
        <dbReference type="Proteomes" id="UP000828390"/>
    </source>
</evidence>
<gene>
    <name evidence="2" type="ORF">DPMN_072633</name>
</gene>
<evidence type="ECO:0000259" key="1">
    <source>
        <dbReference type="Pfam" id="PF26194"/>
    </source>
</evidence>
<comment type="caution">
    <text evidence="2">The sequence shown here is derived from an EMBL/GenBank/DDBJ whole genome shotgun (WGS) entry which is preliminary data.</text>
</comment>
<accession>A0A9D4HCK3</accession>
<feature type="domain" description="SMCHD1 Ig-like" evidence="1">
    <location>
        <begin position="12"/>
        <end position="51"/>
    </location>
</feature>
<evidence type="ECO:0000313" key="2">
    <source>
        <dbReference type="EMBL" id="KAH3712875.1"/>
    </source>
</evidence>
<protein>
    <recommendedName>
        <fullName evidence="1">SMCHD1 Ig-like domain-containing protein</fullName>
    </recommendedName>
</protein>
<dbReference type="Pfam" id="PF26194">
    <property type="entry name" value="Ig_SMCHD1_1st"/>
    <property type="match status" value="1"/>
</dbReference>
<dbReference type="InterPro" id="IPR058611">
    <property type="entry name" value="Ig_SMCHD1_1st"/>
</dbReference>
<proteinExistence type="predicted"/>
<organism evidence="2 3">
    <name type="scientific">Dreissena polymorpha</name>
    <name type="common">Zebra mussel</name>
    <name type="synonym">Mytilus polymorpha</name>
    <dbReference type="NCBI Taxonomy" id="45954"/>
    <lineage>
        <taxon>Eukaryota</taxon>
        <taxon>Metazoa</taxon>
        <taxon>Spiralia</taxon>
        <taxon>Lophotrochozoa</taxon>
        <taxon>Mollusca</taxon>
        <taxon>Bivalvia</taxon>
        <taxon>Autobranchia</taxon>
        <taxon>Heteroconchia</taxon>
        <taxon>Euheterodonta</taxon>
        <taxon>Imparidentia</taxon>
        <taxon>Neoheterodontei</taxon>
        <taxon>Myida</taxon>
        <taxon>Dreissenoidea</taxon>
        <taxon>Dreissenidae</taxon>
        <taxon>Dreissena</taxon>
    </lineage>
</organism>
<dbReference type="AlphaFoldDB" id="A0A9D4HCK3"/>
<reference evidence="2" key="1">
    <citation type="journal article" date="2019" name="bioRxiv">
        <title>The Genome of the Zebra Mussel, Dreissena polymorpha: A Resource for Invasive Species Research.</title>
        <authorList>
            <person name="McCartney M.A."/>
            <person name="Auch B."/>
            <person name="Kono T."/>
            <person name="Mallez S."/>
            <person name="Zhang Y."/>
            <person name="Obille A."/>
            <person name="Becker A."/>
            <person name="Abrahante J.E."/>
            <person name="Garbe J."/>
            <person name="Badalamenti J.P."/>
            <person name="Herman A."/>
            <person name="Mangelson H."/>
            <person name="Liachko I."/>
            <person name="Sullivan S."/>
            <person name="Sone E.D."/>
            <person name="Koren S."/>
            <person name="Silverstein K.A.T."/>
            <person name="Beckman K.B."/>
            <person name="Gohl D.M."/>
        </authorList>
    </citation>
    <scope>NUCLEOTIDE SEQUENCE</scope>
    <source>
        <strain evidence="2">Duluth1</strain>
        <tissue evidence="2">Whole animal</tissue>
    </source>
</reference>
<dbReference type="EMBL" id="JAIWYP010000014">
    <property type="protein sequence ID" value="KAH3712875.1"/>
    <property type="molecule type" value="Genomic_DNA"/>
</dbReference>
<keyword evidence="3" id="KW-1185">Reference proteome</keyword>
<sequence>MGPSFITFLCSTGDIKIEILNRKGDKISKLPGKEHASKKLLVELKVIWHGKWCFCVSNLVLKSCPIPNL</sequence>
<name>A0A9D4HCK3_DREPO</name>
<dbReference type="Proteomes" id="UP000828390">
    <property type="component" value="Unassembled WGS sequence"/>
</dbReference>
<reference evidence="2" key="2">
    <citation type="submission" date="2020-11" db="EMBL/GenBank/DDBJ databases">
        <authorList>
            <person name="McCartney M.A."/>
            <person name="Auch B."/>
            <person name="Kono T."/>
            <person name="Mallez S."/>
            <person name="Becker A."/>
            <person name="Gohl D.M."/>
            <person name="Silverstein K.A.T."/>
            <person name="Koren S."/>
            <person name="Bechman K.B."/>
            <person name="Herman A."/>
            <person name="Abrahante J.E."/>
            <person name="Garbe J."/>
        </authorList>
    </citation>
    <scope>NUCLEOTIDE SEQUENCE</scope>
    <source>
        <strain evidence="2">Duluth1</strain>
        <tissue evidence="2">Whole animal</tissue>
    </source>
</reference>